<name>A0A250X001_9CHLO</name>
<evidence type="ECO:0000256" key="2">
    <source>
        <dbReference type="SAM" id="MobiDB-lite"/>
    </source>
</evidence>
<feature type="compositionally biased region" description="Polar residues" evidence="2">
    <location>
        <begin position="93"/>
        <end position="103"/>
    </location>
</feature>
<dbReference type="Gene3D" id="1.10.10.60">
    <property type="entry name" value="Homeodomain-like"/>
    <property type="match status" value="2"/>
</dbReference>
<dbReference type="EMBL" id="BEGY01000017">
    <property type="protein sequence ID" value="GAX76397.1"/>
    <property type="molecule type" value="Genomic_DNA"/>
</dbReference>
<feature type="compositionally biased region" description="Polar residues" evidence="2">
    <location>
        <begin position="227"/>
        <end position="237"/>
    </location>
</feature>
<keyword evidence="1" id="KW-0175">Coiled coil</keyword>
<evidence type="ECO:0000259" key="3">
    <source>
        <dbReference type="PROSITE" id="PS50090"/>
    </source>
</evidence>
<dbReference type="CDD" id="cd00167">
    <property type="entry name" value="SANT"/>
    <property type="match status" value="1"/>
</dbReference>
<dbReference type="InterPro" id="IPR001005">
    <property type="entry name" value="SANT/Myb"/>
</dbReference>
<dbReference type="InterPro" id="IPR017930">
    <property type="entry name" value="Myb_dom"/>
</dbReference>
<evidence type="ECO:0000313" key="6">
    <source>
        <dbReference type="Proteomes" id="UP000232323"/>
    </source>
</evidence>
<dbReference type="Pfam" id="PF13921">
    <property type="entry name" value="Myb_DNA-bind_6"/>
    <property type="match status" value="1"/>
</dbReference>
<sequence>MSVQQPLGSLNTQASKAKCKKQAQHEGISDIQKGLDRTEEKRSSKSLKIMSSRNYKASVLDAPDPNRICPPPIAGKKRKPSVPSDIREAYKNGSGSELTTLRPGSTREPTEQEMKLHNRMDREMLHISLKQQDIIEKNQKNDESKNVNVVEDPEQMSDIKQKHVPSRAGLGVGVTPSSKHRVRALLASDQAVAGPTSVRAVTGGASLAHSEGIVAGSCLQNRGISGSTVLSHGSEQNSEVSDSDDDSSVESRGGGGGDYTASQTQQQQQQAMGAEGSDTLAEAAILMTWQQDMNREDVKHGQFSDAEKEILKDAITKFAISHNLSTTDWTWIYNVARRRIRGCFKEICTVLPHRTRHASRACLCRMLNIFNYKGAWSKEEDEALMTMVGQRGHQWTVIGQELGRSDQNCRDRWKVISVSRKFGPWTSEELQLLCQAVADYSEAKLKAQEALEDAEDEMRAEEEAHALAEAGQQIQKGRLATLRETTKKKRRDCRLILDGIDWQVVSEVVETRDPVQCRKKWYSQLSPSMVSRGDWGRGDDKRMLTALWSNSYNEVWEVLWGSLVDGRSEQQAKRRWLLMCKSIPDARNLSFQEILEMLVDKHMPQLKQKEDKTQEQEHAEDG</sequence>
<evidence type="ECO:0000313" key="5">
    <source>
        <dbReference type="EMBL" id="GAX76397.1"/>
    </source>
</evidence>
<dbReference type="PROSITE" id="PS51294">
    <property type="entry name" value="HTH_MYB"/>
    <property type="match status" value="1"/>
</dbReference>
<organism evidence="5 6">
    <name type="scientific">Chlamydomonas eustigma</name>
    <dbReference type="NCBI Taxonomy" id="1157962"/>
    <lineage>
        <taxon>Eukaryota</taxon>
        <taxon>Viridiplantae</taxon>
        <taxon>Chlorophyta</taxon>
        <taxon>core chlorophytes</taxon>
        <taxon>Chlorophyceae</taxon>
        <taxon>CS clade</taxon>
        <taxon>Chlamydomonadales</taxon>
        <taxon>Chlamydomonadaceae</taxon>
        <taxon>Chlamydomonas</taxon>
    </lineage>
</organism>
<feature type="coiled-coil region" evidence="1">
    <location>
        <begin position="437"/>
        <end position="471"/>
    </location>
</feature>
<evidence type="ECO:0000259" key="4">
    <source>
        <dbReference type="PROSITE" id="PS51294"/>
    </source>
</evidence>
<dbReference type="PANTHER" id="PTHR47430:SF4">
    <property type="entry name" value="GB|AAC33480.1"/>
    <property type="match status" value="1"/>
</dbReference>
<dbReference type="STRING" id="1157962.A0A250X001"/>
<accession>A0A250X001</accession>
<feature type="region of interest" description="Disordered" evidence="2">
    <location>
        <begin position="227"/>
        <end position="276"/>
    </location>
</feature>
<dbReference type="PANTHER" id="PTHR47430">
    <property type="entry name" value="GB|AAC33480.1"/>
    <property type="match status" value="1"/>
</dbReference>
<evidence type="ECO:0008006" key="7">
    <source>
        <dbReference type="Google" id="ProtNLM"/>
    </source>
</evidence>
<dbReference type="SMART" id="SM00717">
    <property type="entry name" value="SANT"/>
    <property type="match status" value="3"/>
</dbReference>
<protein>
    <recommendedName>
        <fullName evidence="7">Myb-like domain-containing protein</fullName>
    </recommendedName>
</protein>
<reference evidence="5 6" key="1">
    <citation type="submission" date="2017-08" db="EMBL/GenBank/DDBJ databases">
        <title>Acidophilic green algal genome provides insights into adaptation to an acidic environment.</title>
        <authorList>
            <person name="Hirooka S."/>
            <person name="Hirose Y."/>
            <person name="Kanesaki Y."/>
            <person name="Higuchi S."/>
            <person name="Fujiwara T."/>
            <person name="Onuma R."/>
            <person name="Era A."/>
            <person name="Ohbayashi R."/>
            <person name="Uzuka A."/>
            <person name="Nozaki H."/>
            <person name="Yoshikawa H."/>
            <person name="Miyagishima S.Y."/>
        </authorList>
    </citation>
    <scope>NUCLEOTIDE SEQUENCE [LARGE SCALE GENOMIC DNA]</scope>
    <source>
        <strain evidence="5 6">NIES-2499</strain>
    </source>
</reference>
<evidence type="ECO:0000256" key="1">
    <source>
        <dbReference type="SAM" id="Coils"/>
    </source>
</evidence>
<feature type="domain" description="Myb-like" evidence="3">
    <location>
        <begin position="527"/>
        <end position="576"/>
    </location>
</feature>
<feature type="domain" description="Myb-like" evidence="3">
    <location>
        <begin position="373"/>
        <end position="417"/>
    </location>
</feature>
<keyword evidence="6" id="KW-1185">Reference proteome</keyword>
<dbReference type="InterPro" id="IPR009057">
    <property type="entry name" value="Homeodomain-like_sf"/>
</dbReference>
<gene>
    <name evidence="5" type="ORF">CEUSTIGMA_g3842.t1</name>
</gene>
<comment type="caution">
    <text evidence="5">The sequence shown here is derived from an EMBL/GenBank/DDBJ whole genome shotgun (WGS) entry which is preliminary data.</text>
</comment>
<dbReference type="SUPFAM" id="SSF46689">
    <property type="entry name" value="Homeodomain-like"/>
    <property type="match status" value="2"/>
</dbReference>
<feature type="compositionally biased region" description="Polar residues" evidence="2">
    <location>
        <begin position="1"/>
        <end position="12"/>
    </location>
</feature>
<feature type="domain" description="HTH myb-type" evidence="4">
    <location>
        <begin position="373"/>
        <end position="421"/>
    </location>
</feature>
<feature type="region of interest" description="Disordered" evidence="2">
    <location>
        <begin position="1"/>
        <end position="112"/>
    </location>
</feature>
<dbReference type="AlphaFoldDB" id="A0A250X001"/>
<proteinExistence type="predicted"/>
<dbReference type="PROSITE" id="PS50090">
    <property type="entry name" value="MYB_LIKE"/>
    <property type="match status" value="2"/>
</dbReference>
<dbReference type="OrthoDB" id="39591at2759"/>
<feature type="region of interest" description="Disordered" evidence="2">
    <location>
        <begin position="137"/>
        <end position="175"/>
    </location>
</feature>
<dbReference type="Proteomes" id="UP000232323">
    <property type="component" value="Unassembled WGS sequence"/>
</dbReference>
<feature type="compositionally biased region" description="Basic and acidic residues" evidence="2">
    <location>
        <begin position="23"/>
        <end position="43"/>
    </location>
</feature>